<evidence type="ECO:0000256" key="3">
    <source>
        <dbReference type="ARBA" id="ARBA00022512"/>
    </source>
</evidence>
<dbReference type="Pfam" id="PF03181">
    <property type="entry name" value="BURP"/>
    <property type="match status" value="1"/>
</dbReference>
<accession>A0A5E4EC20</accession>
<keyword evidence="3" id="KW-0964">Secreted</keyword>
<protein>
    <submittedName>
        <fullName evidence="8">PREDICTED: polygalacturonase</fullName>
    </submittedName>
</protein>
<dbReference type="AlphaFoldDB" id="A0A5E4EC20"/>
<proteinExistence type="predicted"/>
<evidence type="ECO:0000259" key="7">
    <source>
        <dbReference type="PROSITE" id="PS51277"/>
    </source>
</evidence>
<evidence type="ECO:0000256" key="5">
    <source>
        <dbReference type="ARBA" id="ARBA00022729"/>
    </source>
</evidence>
<keyword evidence="5" id="KW-0732">Signal</keyword>
<name>A0A5E4EC20_PRUDU</name>
<evidence type="ECO:0000256" key="2">
    <source>
        <dbReference type="ARBA" id="ARBA00004271"/>
    </source>
</evidence>
<dbReference type="PANTHER" id="PTHR31458:SF2">
    <property type="entry name" value="POLYGALACTURONASE 1 BETA-LIKE PROTEIN 2"/>
    <property type="match status" value="1"/>
</dbReference>
<dbReference type="Proteomes" id="UP000327085">
    <property type="component" value="Chromosome 1"/>
</dbReference>
<sequence>MALPLTTTVLPSITWTHLLGARPMDLLWLSVQAQVRSRFTKRLIPLSKAKINHGVAICHVDTSAWSPIHRSFMALGSSSSRIEVCH</sequence>
<comment type="subcellular location">
    <subcellularLocation>
        <location evidence="1">Secreted</location>
        <location evidence="1">Cell wall</location>
    </subcellularLocation>
    <subcellularLocation>
        <location evidence="2">Secreted</location>
        <location evidence="2">Extracellular space</location>
        <location evidence="2">Apoplast</location>
    </subcellularLocation>
</comment>
<gene>
    <name evidence="8" type="ORF">ALMOND_2B019793</name>
</gene>
<dbReference type="GO" id="GO:0048046">
    <property type="term" value="C:apoplast"/>
    <property type="evidence" value="ECO:0007669"/>
    <property type="project" value="UniProtKB-SubCell"/>
</dbReference>
<evidence type="ECO:0000313" key="9">
    <source>
        <dbReference type="Proteomes" id="UP000327085"/>
    </source>
</evidence>
<dbReference type="PROSITE" id="PS51277">
    <property type="entry name" value="BURP"/>
    <property type="match status" value="1"/>
</dbReference>
<dbReference type="InParanoid" id="A0A5E4EC20"/>
<organism evidence="8 9">
    <name type="scientific">Prunus dulcis</name>
    <name type="common">Almond</name>
    <name type="synonym">Amygdalus dulcis</name>
    <dbReference type="NCBI Taxonomy" id="3755"/>
    <lineage>
        <taxon>Eukaryota</taxon>
        <taxon>Viridiplantae</taxon>
        <taxon>Streptophyta</taxon>
        <taxon>Embryophyta</taxon>
        <taxon>Tracheophyta</taxon>
        <taxon>Spermatophyta</taxon>
        <taxon>Magnoliopsida</taxon>
        <taxon>eudicotyledons</taxon>
        <taxon>Gunneridae</taxon>
        <taxon>Pentapetalae</taxon>
        <taxon>rosids</taxon>
        <taxon>fabids</taxon>
        <taxon>Rosales</taxon>
        <taxon>Rosaceae</taxon>
        <taxon>Amygdaloideae</taxon>
        <taxon>Amygdaleae</taxon>
        <taxon>Prunus</taxon>
    </lineage>
</organism>
<evidence type="ECO:0000256" key="6">
    <source>
        <dbReference type="ARBA" id="ARBA00023180"/>
    </source>
</evidence>
<dbReference type="EMBL" id="CABIKO010000007">
    <property type="protein sequence ID" value="VVA13427.1"/>
    <property type="molecule type" value="Genomic_DNA"/>
</dbReference>
<keyword evidence="6" id="KW-0325">Glycoprotein</keyword>
<keyword evidence="4" id="KW-0052">Apoplast</keyword>
<feature type="domain" description="BURP" evidence="7">
    <location>
        <begin position="1"/>
        <end position="86"/>
    </location>
</feature>
<keyword evidence="3" id="KW-0134">Cell wall</keyword>
<evidence type="ECO:0000256" key="4">
    <source>
        <dbReference type="ARBA" id="ARBA00022523"/>
    </source>
</evidence>
<evidence type="ECO:0000256" key="1">
    <source>
        <dbReference type="ARBA" id="ARBA00004191"/>
    </source>
</evidence>
<dbReference type="Gramene" id="VVA13427">
    <property type="protein sequence ID" value="VVA13427"/>
    <property type="gene ID" value="Prudul26B019793"/>
</dbReference>
<dbReference type="InterPro" id="IPR004873">
    <property type="entry name" value="BURP_dom"/>
</dbReference>
<dbReference type="InterPro" id="IPR051897">
    <property type="entry name" value="PG-associated_BURP"/>
</dbReference>
<evidence type="ECO:0000313" key="8">
    <source>
        <dbReference type="EMBL" id="VVA13427.1"/>
    </source>
</evidence>
<dbReference type="PANTHER" id="PTHR31458">
    <property type="entry name" value="POLYGALACTURONASE 1 BETA-LIKE PROTEIN 2"/>
    <property type="match status" value="1"/>
</dbReference>
<reference evidence="9" key="1">
    <citation type="journal article" date="2020" name="Plant J.">
        <title>Transposons played a major role in the diversification between the closely related almond and peach genomes: results from the almond genome sequence.</title>
        <authorList>
            <person name="Alioto T."/>
            <person name="Alexiou K.G."/>
            <person name="Bardil A."/>
            <person name="Barteri F."/>
            <person name="Castanera R."/>
            <person name="Cruz F."/>
            <person name="Dhingra A."/>
            <person name="Duval H."/>
            <person name="Fernandez I Marti A."/>
            <person name="Frias L."/>
            <person name="Galan B."/>
            <person name="Garcia J.L."/>
            <person name="Howad W."/>
            <person name="Gomez-Garrido J."/>
            <person name="Gut M."/>
            <person name="Julca I."/>
            <person name="Morata J."/>
            <person name="Puigdomenech P."/>
            <person name="Ribeca P."/>
            <person name="Rubio Cabetas M.J."/>
            <person name="Vlasova A."/>
            <person name="Wirthensohn M."/>
            <person name="Garcia-Mas J."/>
            <person name="Gabaldon T."/>
            <person name="Casacuberta J.M."/>
            <person name="Arus P."/>
        </authorList>
    </citation>
    <scope>NUCLEOTIDE SEQUENCE [LARGE SCALE GENOMIC DNA]</scope>
    <source>
        <strain evidence="9">cv. Texas</strain>
    </source>
</reference>